<feature type="domain" description="Response regulatory" evidence="20">
    <location>
        <begin position="420"/>
        <end position="539"/>
    </location>
</feature>
<name>A0A975GQX3_9BACT</name>
<dbReference type="CDD" id="cd16922">
    <property type="entry name" value="HATPase_EvgS-ArcB-TorS-like"/>
    <property type="match status" value="1"/>
</dbReference>
<feature type="coiled-coil region" evidence="18">
    <location>
        <begin position="132"/>
        <end position="162"/>
    </location>
</feature>
<evidence type="ECO:0000256" key="10">
    <source>
        <dbReference type="ARBA" id="ARBA00022840"/>
    </source>
</evidence>
<dbReference type="Pfam" id="PF00512">
    <property type="entry name" value="HisKA"/>
    <property type="match status" value="1"/>
</dbReference>
<evidence type="ECO:0000256" key="3">
    <source>
        <dbReference type="ARBA" id="ARBA00012438"/>
    </source>
</evidence>
<dbReference type="Gene3D" id="1.20.120.160">
    <property type="entry name" value="HPT domain"/>
    <property type="match status" value="1"/>
</dbReference>
<keyword evidence="5 17" id="KW-0597">Phosphoprotein</keyword>
<evidence type="ECO:0000256" key="1">
    <source>
        <dbReference type="ARBA" id="ARBA00000085"/>
    </source>
</evidence>
<keyword evidence="13" id="KW-0472">Membrane</keyword>
<dbReference type="EMBL" id="CP061800">
    <property type="protein sequence ID" value="QTA90360.1"/>
    <property type="molecule type" value="Genomic_DNA"/>
</dbReference>
<keyword evidence="10" id="KW-0067">ATP-binding</keyword>
<evidence type="ECO:0000259" key="20">
    <source>
        <dbReference type="PROSITE" id="PS50110"/>
    </source>
</evidence>
<dbReference type="FunFam" id="1.10.287.130:FF:000002">
    <property type="entry name" value="Two-component osmosensing histidine kinase"/>
    <property type="match status" value="1"/>
</dbReference>
<dbReference type="CDD" id="cd00088">
    <property type="entry name" value="HPT"/>
    <property type="match status" value="1"/>
</dbReference>
<evidence type="ECO:0000256" key="4">
    <source>
        <dbReference type="ARBA" id="ARBA00022475"/>
    </source>
</evidence>
<proteinExistence type="predicted"/>
<dbReference type="SUPFAM" id="SSF52172">
    <property type="entry name" value="CheY-like"/>
    <property type="match status" value="1"/>
</dbReference>
<dbReference type="InterPro" id="IPR003661">
    <property type="entry name" value="HisK_dim/P_dom"/>
</dbReference>
<evidence type="ECO:0000256" key="8">
    <source>
        <dbReference type="ARBA" id="ARBA00022741"/>
    </source>
</evidence>
<dbReference type="Pfam" id="PF00072">
    <property type="entry name" value="Response_reg"/>
    <property type="match status" value="1"/>
</dbReference>
<evidence type="ECO:0000256" key="15">
    <source>
        <dbReference type="ARBA" id="ARBA00068150"/>
    </source>
</evidence>
<keyword evidence="9 22" id="KW-0418">Kinase</keyword>
<dbReference type="Pfam" id="PF02518">
    <property type="entry name" value="HATPase_c"/>
    <property type="match status" value="1"/>
</dbReference>
<dbReference type="Gene3D" id="3.30.565.10">
    <property type="entry name" value="Histidine kinase-like ATPase, C-terminal domain"/>
    <property type="match status" value="1"/>
</dbReference>
<evidence type="ECO:0000256" key="9">
    <source>
        <dbReference type="ARBA" id="ARBA00022777"/>
    </source>
</evidence>
<evidence type="ECO:0000256" key="2">
    <source>
        <dbReference type="ARBA" id="ARBA00004651"/>
    </source>
</evidence>
<dbReference type="SMART" id="SM00387">
    <property type="entry name" value="HATPase_c"/>
    <property type="match status" value="1"/>
</dbReference>
<keyword evidence="18" id="KW-0175">Coiled coil</keyword>
<dbReference type="Gene3D" id="1.10.287.130">
    <property type="match status" value="1"/>
</dbReference>
<dbReference type="KEGG" id="dmm:dnm_064210"/>
<dbReference type="CDD" id="cd00082">
    <property type="entry name" value="HisKA"/>
    <property type="match status" value="1"/>
</dbReference>
<dbReference type="InterPro" id="IPR004358">
    <property type="entry name" value="Sig_transdc_His_kin-like_C"/>
</dbReference>
<evidence type="ECO:0000256" key="5">
    <source>
        <dbReference type="ARBA" id="ARBA00022553"/>
    </source>
</evidence>
<keyword evidence="7" id="KW-0812">Transmembrane</keyword>
<dbReference type="EC" id="2.7.13.3" evidence="3"/>
<dbReference type="PROSITE" id="PS50894">
    <property type="entry name" value="HPT"/>
    <property type="match status" value="1"/>
</dbReference>
<dbReference type="SUPFAM" id="SSF55874">
    <property type="entry name" value="ATPase domain of HSP90 chaperone/DNA topoisomerase II/histidine kinase"/>
    <property type="match status" value="1"/>
</dbReference>
<evidence type="ECO:0000259" key="21">
    <source>
        <dbReference type="PROSITE" id="PS50894"/>
    </source>
</evidence>
<dbReference type="InterPro" id="IPR036890">
    <property type="entry name" value="HATPase_C_sf"/>
</dbReference>
<dbReference type="PANTHER" id="PTHR45339:SF1">
    <property type="entry name" value="HYBRID SIGNAL TRANSDUCTION HISTIDINE KINASE J"/>
    <property type="match status" value="1"/>
</dbReference>
<dbReference type="GO" id="GO:0005524">
    <property type="term" value="F:ATP binding"/>
    <property type="evidence" value="ECO:0007669"/>
    <property type="project" value="UniProtKB-KW"/>
</dbReference>
<dbReference type="InterPro" id="IPR001789">
    <property type="entry name" value="Sig_transdc_resp-reg_receiver"/>
</dbReference>
<dbReference type="PRINTS" id="PR00344">
    <property type="entry name" value="BCTRLSENSOR"/>
</dbReference>
<dbReference type="SUPFAM" id="SSF47384">
    <property type="entry name" value="Homodimeric domain of signal transducing histidine kinase"/>
    <property type="match status" value="1"/>
</dbReference>
<gene>
    <name evidence="22" type="ORF">dnm_064210</name>
</gene>
<evidence type="ECO:0000256" key="18">
    <source>
        <dbReference type="SAM" id="Coils"/>
    </source>
</evidence>
<keyword evidence="6" id="KW-0808">Transferase</keyword>
<dbReference type="InterPro" id="IPR036097">
    <property type="entry name" value="HisK_dim/P_sf"/>
</dbReference>
<evidence type="ECO:0000256" key="14">
    <source>
        <dbReference type="ARBA" id="ARBA00064003"/>
    </source>
</evidence>
<dbReference type="InterPro" id="IPR008207">
    <property type="entry name" value="Sig_transdc_His_kin_Hpt_dom"/>
</dbReference>
<dbReference type="FunFam" id="3.30.565.10:FF:000010">
    <property type="entry name" value="Sensor histidine kinase RcsC"/>
    <property type="match status" value="1"/>
</dbReference>
<protein>
    <recommendedName>
        <fullName evidence="15">Sensory/regulatory protein RpfC</fullName>
        <ecNumber evidence="3">2.7.13.3</ecNumber>
    </recommendedName>
</protein>
<dbReference type="SMART" id="SM00448">
    <property type="entry name" value="REC"/>
    <property type="match status" value="1"/>
</dbReference>
<feature type="modified residue" description="Phosphohistidine" evidence="16">
    <location>
        <position position="612"/>
    </location>
</feature>
<feature type="domain" description="HPt" evidence="21">
    <location>
        <begin position="573"/>
        <end position="666"/>
    </location>
</feature>
<dbReference type="SUPFAM" id="SSF47226">
    <property type="entry name" value="Histidine-containing phosphotransfer domain, HPT domain"/>
    <property type="match status" value="1"/>
</dbReference>
<dbReference type="GO" id="GO:0000155">
    <property type="term" value="F:phosphorelay sensor kinase activity"/>
    <property type="evidence" value="ECO:0007669"/>
    <property type="project" value="InterPro"/>
</dbReference>
<keyword evidence="23" id="KW-1185">Reference proteome</keyword>
<keyword evidence="11" id="KW-1133">Transmembrane helix</keyword>
<evidence type="ECO:0000313" key="23">
    <source>
        <dbReference type="Proteomes" id="UP000663722"/>
    </source>
</evidence>
<dbReference type="SMART" id="SM00073">
    <property type="entry name" value="HPT"/>
    <property type="match status" value="1"/>
</dbReference>
<sequence length="671" mass="75847">MVNMESILCEIFDILDIIAMKHRDGGVFQLLGDFPDWLKRFFPEIEAENEEFRPQEKFPFLENFLIDAEEFWATETRGRLNSGPWLETDSEGNDCALEAVAVSLDKKKILLIELARSSYGEKQFFIQEGRELSLAYYRLERAEAELKKAKEAAENASRAKSEFLAHMSHEIRTPMNAILGMTGLLLDTNLSKEQQYQTEVIHSSSKLLLSLINNILDFSKIEAGKLDLEIFDFNLENMTRNVVRMLKPKAAEKGLRLDCLIHHDVPLMLIGDAERLGQILINLVNNAIKFTEKGNVSVHISLEKDSDTHAMIRFSVADTGIGIPKDRMGRLFKSFSQADASMSRKYGGTGLGLAISKQLTELMGGEIGVESEAGKGSRFWFTAFLEKGDNSPDNAVKEDKQTDFTIKKYPISDELKKTIRILLVEDNEINQIVAQAILNKLGFYADIAGNGLEALEILKKHPYDIVFMDVQMPEMDGMEATKKIRDPQSGVISHEIPIIAITAHAMKEDRERCIEAGMNDYISKPIKTDRLIDIIEKWILKKDVSDSSPVRPQVAEDKITFDRAELLKRVEGNESLFKDILTMAFQEIPIYIEKLRGALDKNNSEEIRMQGHSIKGMCATISANKLCEIAYQIEISGKNNESDKARSLIYKLEEEFEKLVVLASEYVNHSG</sequence>
<keyword evidence="4" id="KW-1003">Cell membrane</keyword>
<keyword evidence="8" id="KW-0547">Nucleotide-binding</keyword>
<dbReference type="CDD" id="cd17546">
    <property type="entry name" value="REC_hyHK_CKI1_RcsC-like"/>
    <property type="match status" value="1"/>
</dbReference>
<comment type="subunit">
    <text evidence="14">At low DSF concentrations, interacts with RpfF.</text>
</comment>
<evidence type="ECO:0000256" key="7">
    <source>
        <dbReference type="ARBA" id="ARBA00022692"/>
    </source>
</evidence>
<evidence type="ECO:0000256" key="16">
    <source>
        <dbReference type="PROSITE-ProRule" id="PRU00110"/>
    </source>
</evidence>
<evidence type="ECO:0000256" key="17">
    <source>
        <dbReference type="PROSITE-ProRule" id="PRU00169"/>
    </source>
</evidence>
<comment type="subcellular location">
    <subcellularLocation>
        <location evidence="2">Cell membrane</location>
        <topology evidence="2">Multi-pass membrane protein</topology>
    </subcellularLocation>
</comment>
<dbReference type="AlphaFoldDB" id="A0A975GQX3"/>
<feature type="domain" description="Histidine kinase" evidence="19">
    <location>
        <begin position="166"/>
        <end position="387"/>
    </location>
</feature>
<evidence type="ECO:0000313" key="22">
    <source>
        <dbReference type="EMBL" id="QTA90360.1"/>
    </source>
</evidence>
<dbReference type="PROSITE" id="PS50110">
    <property type="entry name" value="RESPONSE_REGULATORY"/>
    <property type="match status" value="1"/>
</dbReference>
<evidence type="ECO:0000256" key="6">
    <source>
        <dbReference type="ARBA" id="ARBA00022679"/>
    </source>
</evidence>
<evidence type="ECO:0000256" key="13">
    <source>
        <dbReference type="ARBA" id="ARBA00023136"/>
    </source>
</evidence>
<evidence type="ECO:0000256" key="12">
    <source>
        <dbReference type="ARBA" id="ARBA00023012"/>
    </source>
</evidence>
<dbReference type="GO" id="GO:0005886">
    <property type="term" value="C:plasma membrane"/>
    <property type="evidence" value="ECO:0007669"/>
    <property type="project" value="UniProtKB-SubCell"/>
</dbReference>
<reference evidence="22" key="1">
    <citation type="journal article" date="2021" name="Microb. Physiol.">
        <title>Proteogenomic Insights into the Physiology of Marine, Sulfate-Reducing, Filamentous Desulfonema limicola and Desulfonema magnum.</title>
        <authorList>
            <person name="Schnaars V."/>
            <person name="Wohlbrand L."/>
            <person name="Scheve S."/>
            <person name="Hinrichs C."/>
            <person name="Reinhardt R."/>
            <person name="Rabus R."/>
        </authorList>
    </citation>
    <scope>NUCLEOTIDE SEQUENCE</scope>
    <source>
        <strain evidence="22">4be13</strain>
    </source>
</reference>
<dbReference type="InterPro" id="IPR011006">
    <property type="entry name" value="CheY-like_superfamily"/>
</dbReference>
<evidence type="ECO:0000256" key="11">
    <source>
        <dbReference type="ARBA" id="ARBA00022989"/>
    </source>
</evidence>
<dbReference type="PROSITE" id="PS50109">
    <property type="entry name" value="HIS_KIN"/>
    <property type="match status" value="1"/>
</dbReference>
<dbReference type="InterPro" id="IPR005467">
    <property type="entry name" value="His_kinase_dom"/>
</dbReference>
<organism evidence="22 23">
    <name type="scientific">Desulfonema magnum</name>
    <dbReference type="NCBI Taxonomy" id="45655"/>
    <lineage>
        <taxon>Bacteria</taxon>
        <taxon>Pseudomonadati</taxon>
        <taxon>Thermodesulfobacteriota</taxon>
        <taxon>Desulfobacteria</taxon>
        <taxon>Desulfobacterales</taxon>
        <taxon>Desulfococcaceae</taxon>
        <taxon>Desulfonema</taxon>
    </lineage>
</organism>
<dbReference type="SMART" id="SM00388">
    <property type="entry name" value="HisKA"/>
    <property type="match status" value="1"/>
</dbReference>
<dbReference type="Pfam" id="PF01627">
    <property type="entry name" value="Hpt"/>
    <property type="match status" value="1"/>
</dbReference>
<dbReference type="PANTHER" id="PTHR45339">
    <property type="entry name" value="HYBRID SIGNAL TRANSDUCTION HISTIDINE KINASE J"/>
    <property type="match status" value="1"/>
</dbReference>
<dbReference type="InterPro" id="IPR003594">
    <property type="entry name" value="HATPase_dom"/>
</dbReference>
<accession>A0A975GQX3</accession>
<keyword evidence="12" id="KW-0902">Two-component regulatory system</keyword>
<dbReference type="Gene3D" id="3.40.50.2300">
    <property type="match status" value="1"/>
</dbReference>
<comment type="catalytic activity">
    <reaction evidence="1">
        <text>ATP + protein L-histidine = ADP + protein N-phospho-L-histidine.</text>
        <dbReference type="EC" id="2.7.13.3"/>
    </reaction>
</comment>
<dbReference type="Proteomes" id="UP000663722">
    <property type="component" value="Chromosome"/>
</dbReference>
<evidence type="ECO:0000259" key="19">
    <source>
        <dbReference type="PROSITE" id="PS50109"/>
    </source>
</evidence>
<dbReference type="InterPro" id="IPR036641">
    <property type="entry name" value="HPT_dom_sf"/>
</dbReference>
<feature type="modified residue" description="4-aspartylphosphate" evidence="17">
    <location>
        <position position="469"/>
    </location>
</feature>